<keyword evidence="5" id="KW-1185">Reference proteome</keyword>
<sequence>MTKLTLALLMSASLFLASCSKDKDTPTGGNGNGNGNEGTYQKPANKKGADFSTNVDFGTWYSNVVNLKSHWFYTWGTEMPGKTVPQNCEFVPMFWGKGNVTKELIDSVKKMKAAGTAKYVLGFNEPDLGDQSNMTVQEALDLWPQLESIGLPLGSPAAAWPEQAWIYEFLDKAIQQKRRVDFICVHMYVGTDDVHFVNTLQKLYDKYHLPIWITEFATADHNATTIDGNMYRPEQVLAFMQRLLPKLEELPYVHRYSWFSSSVTSTRLWPSSLIAADGKLTTLGQWYANYKPNLQVK</sequence>
<keyword evidence="2" id="KW-0732">Signal</keyword>
<dbReference type="GO" id="GO:0071966">
    <property type="term" value="P:fungal-type cell wall polysaccharide metabolic process"/>
    <property type="evidence" value="ECO:0007669"/>
    <property type="project" value="TreeGrafter"/>
</dbReference>
<dbReference type="Gene3D" id="3.20.20.80">
    <property type="entry name" value="Glycosidases"/>
    <property type="match status" value="1"/>
</dbReference>
<dbReference type="InterPro" id="IPR017853">
    <property type="entry name" value="GH"/>
</dbReference>
<dbReference type="InterPro" id="IPR053183">
    <property type="entry name" value="ASL1"/>
</dbReference>
<dbReference type="SUPFAM" id="SSF51445">
    <property type="entry name" value="(Trans)glycosidases"/>
    <property type="match status" value="1"/>
</dbReference>
<name>A0A6B9ZHA6_9BACT</name>
<protein>
    <recommendedName>
        <fullName evidence="3">Asl1-like glycosyl hydrolase catalytic domain-containing protein</fullName>
    </recommendedName>
</protein>
<evidence type="ECO:0000259" key="3">
    <source>
        <dbReference type="Pfam" id="PF11790"/>
    </source>
</evidence>
<gene>
    <name evidence="4" type="ORF">GWR21_15145</name>
</gene>
<dbReference type="Pfam" id="PF11790">
    <property type="entry name" value="Glyco_hydro_cc"/>
    <property type="match status" value="1"/>
</dbReference>
<evidence type="ECO:0000313" key="4">
    <source>
        <dbReference type="EMBL" id="QHS60881.1"/>
    </source>
</evidence>
<accession>A0A6B9ZHA6</accession>
<dbReference type="InterPro" id="IPR024655">
    <property type="entry name" value="Asl1_glyco_hydro_catalytic"/>
</dbReference>
<proteinExistence type="predicted"/>
<dbReference type="PROSITE" id="PS51257">
    <property type="entry name" value="PROKAR_LIPOPROTEIN"/>
    <property type="match status" value="1"/>
</dbReference>
<dbReference type="AlphaFoldDB" id="A0A6B9ZHA6"/>
<feature type="domain" description="Asl1-like glycosyl hydrolase catalytic" evidence="3">
    <location>
        <begin position="64"/>
        <end position="287"/>
    </location>
</feature>
<feature type="region of interest" description="Disordered" evidence="1">
    <location>
        <begin position="23"/>
        <end position="45"/>
    </location>
</feature>
<reference evidence="4 5" key="1">
    <citation type="submission" date="2020-01" db="EMBL/GenBank/DDBJ databases">
        <title>Complete genome sequence of Chitinophaga sp. H33E-04 isolated from quinoa roots.</title>
        <authorList>
            <person name="Weon H.-Y."/>
            <person name="Lee S.A."/>
        </authorList>
    </citation>
    <scope>NUCLEOTIDE SEQUENCE [LARGE SCALE GENOMIC DNA]</scope>
    <source>
        <strain evidence="4 5">H33E-04</strain>
    </source>
</reference>
<dbReference type="PANTHER" id="PTHR34154">
    <property type="entry name" value="ALKALI-SENSITIVE LINKAGE PROTEIN 1"/>
    <property type="match status" value="1"/>
</dbReference>
<evidence type="ECO:0000256" key="2">
    <source>
        <dbReference type="SAM" id="SignalP"/>
    </source>
</evidence>
<organism evidence="4 5">
    <name type="scientific">Chitinophaga agri</name>
    <dbReference type="NCBI Taxonomy" id="2703787"/>
    <lineage>
        <taxon>Bacteria</taxon>
        <taxon>Pseudomonadati</taxon>
        <taxon>Bacteroidota</taxon>
        <taxon>Chitinophagia</taxon>
        <taxon>Chitinophagales</taxon>
        <taxon>Chitinophagaceae</taxon>
        <taxon>Chitinophaga</taxon>
    </lineage>
</organism>
<feature type="signal peptide" evidence="2">
    <location>
        <begin position="1"/>
        <end position="22"/>
    </location>
</feature>
<dbReference type="RefSeq" id="WP_162332564.1">
    <property type="nucleotide sequence ID" value="NZ_CP048113.1"/>
</dbReference>
<dbReference type="EMBL" id="CP048113">
    <property type="protein sequence ID" value="QHS60881.1"/>
    <property type="molecule type" value="Genomic_DNA"/>
</dbReference>
<dbReference type="Proteomes" id="UP000476411">
    <property type="component" value="Chromosome"/>
</dbReference>
<feature type="chain" id="PRO_5025688491" description="Asl1-like glycosyl hydrolase catalytic domain-containing protein" evidence="2">
    <location>
        <begin position="23"/>
        <end position="297"/>
    </location>
</feature>
<dbReference type="PANTHER" id="PTHR34154:SF3">
    <property type="entry name" value="ALKALI-SENSITIVE LINKAGE PROTEIN 1"/>
    <property type="match status" value="1"/>
</dbReference>
<dbReference type="KEGG" id="chih:GWR21_15145"/>
<evidence type="ECO:0000256" key="1">
    <source>
        <dbReference type="SAM" id="MobiDB-lite"/>
    </source>
</evidence>
<evidence type="ECO:0000313" key="5">
    <source>
        <dbReference type="Proteomes" id="UP000476411"/>
    </source>
</evidence>